<gene>
    <name evidence="1" type="ordered locus">Spro_4915</name>
</gene>
<accession>A8GLL7</accession>
<dbReference type="HOGENOM" id="CLU_131402_0_0_6"/>
<reference evidence="1" key="1">
    <citation type="submission" date="2007-09" db="EMBL/GenBank/DDBJ databases">
        <title>Complete sequence of plasmid of Serratia proteamaculans 568.</title>
        <authorList>
            <consortium name="US DOE Joint Genome Institute"/>
            <person name="Copeland A."/>
            <person name="Lucas S."/>
            <person name="Lapidus A."/>
            <person name="Barry K."/>
            <person name="Glavina del Rio T."/>
            <person name="Dalin E."/>
            <person name="Tice H."/>
            <person name="Pitluck S."/>
            <person name="Chain P."/>
            <person name="Malfatti S."/>
            <person name="Shin M."/>
            <person name="Vergez L."/>
            <person name="Schmutz J."/>
            <person name="Larimer F."/>
            <person name="Land M."/>
            <person name="Hauser L."/>
            <person name="Kyrpides N."/>
            <person name="Kim E."/>
            <person name="Taghavi S."/>
            <person name="Newman L."/>
            <person name="Vangronsveld J."/>
            <person name="van der Lelie D."/>
            <person name="Richardson P."/>
        </authorList>
    </citation>
    <scope>NUCLEOTIDE SEQUENCE [LARGE SCALE GENOMIC DNA]</scope>
    <source>
        <strain evidence="1">568</strain>
        <plasmid evidence="1">pSPRO01</plasmid>
    </source>
</reference>
<dbReference type="OrthoDB" id="9802878at2"/>
<keyword evidence="1" id="KW-0614">Plasmid</keyword>
<protein>
    <submittedName>
        <fullName evidence="1">Uncharacterized protein</fullName>
    </submittedName>
</protein>
<name>A8GLL7_SERP5</name>
<dbReference type="EMBL" id="CP000827">
    <property type="protein sequence ID" value="ABV44007.1"/>
    <property type="molecule type" value="Genomic_DNA"/>
</dbReference>
<organism evidence="1">
    <name type="scientific">Serratia proteamaculans (strain 568)</name>
    <dbReference type="NCBI Taxonomy" id="399741"/>
    <lineage>
        <taxon>Bacteria</taxon>
        <taxon>Pseudomonadati</taxon>
        <taxon>Pseudomonadota</taxon>
        <taxon>Gammaproteobacteria</taxon>
        <taxon>Enterobacterales</taxon>
        <taxon>Yersiniaceae</taxon>
        <taxon>Serratia</taxon>
    </lineage>
</organism>
<evidence type="ECO:0000313" key="1">
    <source>
        <dbReference type="EMBL" id="ABV44007.1"/>
    </source>
</evidence>
<sequence>MNGLTDAIIDRLIEVVKNLSLYIPPEEDDPEDEPLLYMAPTLFDGYLPPKFYKGNTAPDFPHIIVRPSNGSDDDESATEQVKFLIGAFSEEPDGYRWLMNTLERIRLDLQSRPLLEKKYRMARPLQWQLFDDQPYPYWVMEVRTTWEIQLPQDITEVD</sequence>
<dbReference type="KEGG" id="spe:Spro_4915"/>
<dbReference type="eggNOG" id="ENOG5032XTU">
    <property type="taxonomic scope" value="Bacteria"/>
</dbReference>
<dbReference type="AlphaFoldDB" id="A8GLL7"/>
<proteinExistence type="predicted"/>
<geneLocation type="plasmid" evidence="1">
    <name>pSPRO01</name>
</geneLocation>